<dbReference type="SUPFAM" id="SSF53146">
    <property type="entry name" value="Nitrogenase accessory factor-like"/>
    <property type="match status" value="1"/>
</dbReference>
<dbReference type="AlphaFoldDB" id="A0A7C3IHS5"/>
<comment type="caution">
    <text evidence="2">The sequence shown here is derived from an EMBL/GenBank/DDBJ whole genome shotgun (WGS) entry which is preliminary data.</text>
</comment>
<organism evidence="2">
    <name type="scientific">Gracilinema caldarium</name>
    <dbReference type="NCBI Taxonomy" id="215591"/>
    <lineage>
        <taxon>Bacteria</taxon>
        <taxon>Pseudomonadati</taxon>
        <taxon>Spirochaetota</taxon>
        <taxon>Spirochaetia</taxon>
        <taxon>Spirochaetales</taxon>
        <taxon>Breznakiellaceae</taxon>
        <taxon>Gracilinema</taxon>
    </lineage>
</organism>
<dbReference type="PANTHER" id="PTHR33937">
    <property type="entry name" value="IRON-MOLYBDENUM PROTEIN-RELATED-RELATED"/>
    <property type="match status" value="1"/>
</dbReference>
<accession>A0A7C3IHS5</accession>
<dbReference type="InterPro" id="IPR003731">
    <property type="entry name" value="Di-Nase_FeMo-co_biosynth"/>
</dbReference>
<dbReference type="Gene3D" id="3.30.420.130">
    <property type="entry name" value="Dinitrogenase iron-molybdenum cofactor biosynthesis domain"/>
    <property type="match status" value="1"/>
</dbReference>
<sequence>MKIAFVTDDGKTISQHFGRARFYEVLTIEDGKIVSREQREKMGHAHFAGEHHDHHGHGHGERHGFDPASQNRHARMAQAILDCQYVVVGGMGYGAYESMKQAGITPVVTDLATIDEAVQAHLAGNLKDHTEYLH</sequence>
<feature type="domain" description="Dinitrogenase iron-molybdenum cofactor biosynthesis" evidence="1">
    <location>
        <begin position="9"/>
        <end position="121"/>
    </location>
</feature>
<evidence type="ECO:0000259" key="1">
    <source>
        <dbReference type="Pfam" id="PF02579"/>
    </source>
</evidence>
<dbReference type="Pfam" id="PF02579">
    <property type="entry name" value="Nitro_FeMo-Co"/>
    <property type="match status" value="1"/>
</dbReference>
<gene>
    <name evidence="2" type="ORF">ENS59_07795</name>
</gene>
<evidence type="ECO:0000313" key="2">
    <source>
        <dbReference type="EMBL" id="HFH29401.1"/>
    </source>
</evidence>
<reference evidence="2" key="1">
    <citation type="journal article" date="2020" name="mSystems">
        <title>Genome- and Community-Level Interaction Insights into Carbon Utilization and Element Cycling Functions of Hydrothermarchaeota in Hydrothermal Sediment.</title>
        <authorList>
            <person name="Zhou Z."/>
            <person name="Liu Y."/>
            <person name="Xu W."/>
            <person name="Pan J."/>
            <person name="Luo Z.H."/>
            <person name="Li M."/>
        </authorList>
    </citation>
    <scope>NUCLEOTIDE SEQUENCE [LARGE SCALE GENOMIC DNA]</scope>
    <source>
        <strain evidence="2">SpSt-503</strain>
    </source>
</reference>
<name>A0A7C3IHS5_9SPIR</name>
<dbReference type="InterPro" id="IPR051840">
    <property type="entry name" value="NifX/NifY_domain"/>
</dbReference>
<protein>
    <submittedName>
        <fullName evidence="2">Dinitrogenase iron-molybdenum cofactor biosynthesis protein</fullName>
    </submittedName>
</protein>
<dbReference type="PANTHER" id="PTHR33937:SF2">
    <property type="entry name" value="DINITROGENASE IRON-MOLYBDENUM COFACTOR BIOSYNTHESIS DOMAIN-CONTAINING PROTEIN"/>
    <property type="match status" value="1"/>
</dbReference>
<dbReference type="CDD" id="cd00562">
    <property type="entry name" value="NifX_NifB"/>
    <property type="match status" value="1"/>
</dbReference>
<dbReference type="InterPro" id="IPR036105">
    <property type="entry name" value="DiNase_FeMo-co_biosyn_sf"/>
</dbReference>
<dbReference type="EMBL" id="DSVL01000241">
    <property type="protein sequence ID" value="HFH29401.1"/>
    <property type="molecule type" value="Genomic_DNA"/>
</dbReference>
<proteinExistence type="predicted"/>